<evidence type="ECO:0000256" key="1">
    <source>
        <dbReference type="SAM" id="Phobius"/>
    </source>
</evidence>
<protein>
    <submittedName>
        <fullName evidence="2">Unnamed protein product</fullName>
    </submittedName>
</protein>
<sequence>MTAWTLHNADRIAGSAGRGRVVRIEEGAGGAVPARAIGLAIAIGLDVAIGLNVGVTAAVLVLHGIAASSRDSAGRRGLGHGPGLGRALGVVVAAVHDLEAAGQRALAAGAAEAVRVVRLAVHVQPLAVPSSSRVSVSLRRRERVTTAGDAHLISPLHVGHCSTRMVLHAPQLAAASLAFGAAHCAQLQPIACSSSAHACGSAGEFRSEARESVRV</sequence>
<evidence type="ECO:0000313" key="2">
    <source>
        <dbReference type="EMBL" id="GMF20726.1"/>
    </source>
</evidence>
<feature type="transmembrane region" description="Helical" evidence="1">
    <location>
        <begin position="36"/>
        <end position="66"/>
    </location>
</feature>
<reference evidence="2" key="1">
    <citation type="submission" date="2023-04" db="EMBL/GenBank/DDBJ databases">
        <title>Phytophthora fragariaefolia NBRC 109709.</title>
        <authorList>
            <person name="Ichikawa N."/>
            <person name="Sato H."/>
            <person name="Tonouchi N."/>
        </authorList>
    </citation>
    <scope>NUCLEOTIDE SEQUENCE</scope>
    <source>
        <strain evidence="2">NBRC 109709</strain>
    </source>
</reference>
<keyword evidence="1" id="KW-0812">Transmembrane</keyword>
<dbReference type="Proteomes" id="UP001165121">
    <property type="component" value="Unassembled WGS sequence"/>
</dbReference>
<accession>A0A9W6TWT4</accession>
<dbReference type="EMBL" id="BSXT01000208">
    <property type="protein sequence ID" value="GMF20726.1"/>
    <property type="molecule type" value="Genomic_DNA"/>
</dbReference>
<evidence type="ECO:0000313" key="3">
    <source>
        <dbReference type="Proteomes" id="UP001165121"/>
    </source>
</evidence>
<comment type="caution">
    <text evidence="2">The sequence shown here is derived from an EMBL/GenBank/DDBJ whole genome shotgun (WGS) entry which is preliminary data.</text>
</comment>
<name>A0A9W6TWT4_9STRA</name>
<gene>
    <name evidence="2" type="ORF">Pfra01_000255000</name>
</gene>
<dbReference type="AlphaFoldDB" id="A0A9W6TWT4"/>
<keyword evidence="1" id="KW-0472">Membrane</keyword>
<organism evidence="2 3">
    <name type="scientific">Phytophthora fragariaefolia</name>
    <dbReference type="NCBI Taxonomy" id="1490495"/>
    <lineage>
        <taxon>Eukaryota</taxon>
        <taxon>Sar</taxon>
        <taxon>Stramenopiles</taxon>
        <taxon>Oomycota</taxon>
        <taxon>Peronosporomycetes</taxon>
        <taxon>Peronosporales</taxon>
        <taxon>Peronosporaceae</taxon>
        <taxon>Phytophthora</taxon>
    </lineage>
</organism>
<proteinExistence type="predicted"/>
<keyword evidence="3" id="KW-1185">Reference proteome</keyword>
<keyword evidence="1" id="KW-1133">Transmembrane helix</keyword>